<accession>A0ABQ3I8W6</accession>
<dbReference type="Gene3D" id="3.90.550.10">
    <property type="entry name" value="Spore Coat Polysaccharide Biosynthesis Protein SpsA, Chain A"/>
    <property type="match status" value="1"/>
</dbReference>
<dbReference type="Proteomes" id="UP000658258">
    <property type="component" value="Unassembled WGS sequence"/>
</dbReference>
<dbReference type="PANTHER" id="PTHR43685">
    <property type="entry name" value="GLYCOSYLTRANSFERASE"/>
    <property type="match status" value="1"/>
</dbReference>
<evidence type="ECO:0000313" key="2">
    <source>
        <dbReference type="EMBL" id="GHE61516.1"/>
    </source>
</evidence>
<evidence type="ECO:0000259" key="1">
    <source>
        <dbReference type="Pfam" id="PF00535"/>
    </source>
</evidence>
<protein>
    <recommendedName>
        <fullName evidence="1">Glycosyltransferase 2-like domain-containing protein</fullName>
    </recommendedName>
</protein>
<organism evidence="2 3">
    <name type="scientific">Roseivirga thermotolerans</name>
    <dbReference type="NCBI Taxonomy" id="1758176"/>
    <lineage>
        <taxon>Bacteria</taxon>
        <taxon>Pseudomonadati</taxon>
        <taxon>Bacteroidota</taxon>
        <taxon>Cytophagia</taxon>
        <taxon>Cytophagales</taxon>
        <taxon>Roseivirgaceae</taxon>
        <taxon>Roseivirga</taxon>
    </lineage>
</organism>
<proteinExistence type="predicted"/>
<dbReference type="PANTHER" id="PTHR43685:SF11">
    <property type="entry name" value="GLYCOSYLTRANSFERASE TAGX-RELATED"/>
    <property type="match status" value="1"/>
</dbReference>
<name>A0ABQ3I8W6_9BACT</name>
<dbReference type="InterPro" id="IPR029044">
    <property type="entry name" value="Nucleotide-diphossugar_trans"/>
</dbReference>
<feature type="domain" description="Glycosyltransferase 2-like" evidence="1">
    <location>
        <begin position="6"/>
        <end position="177"/>
    </location>
</feature>
<dbReference type="InterPro" id="IPR050834">
    <property type="entry name" value="Glycosyltransf_2"/>
</dbReference>
<keyword evidence="3" id="KW-1185">Reference proteome</keyword>
<dbReference type="EMBL" id="BNAG01000002">
    <property type="protein sequence ID" value="GHE61516.1"/>
    <property type="molecule type" value="Genomic_DNA"/>
</dbReference>
<comment type="caution">
    <text evidence="2">The sequence shown here is derived from an EMBL/GenBank/DDBJ whole genome shotgun (WGS) entry which is preliminary data.</text>
</comment>
<evidence type="ECO:0000313" key="3">
    <source>
        <dbReference type="Proteomes" id="UP000658258"/>
    </source>
</evidence>
<dbReference type="InterPro" id="IPR001173">
    <property type="entry name" value="Glyco_trans_2-like"/>
</dbReference>
<sequence length="308" mass="36055">MKPLVSVICIAYNHAPYVQEALHSLFEQTYAPLEIIVLDDASKDNSVENIERAIEGRSVKTVFHTSNRGYTKTFNQGLAMSTGQYIIDFALDDRMKPDFIEESIKAFEQGESDLGVVFSNGNYIDAQGNFIANHTEELLRKHLMPYIPSGEVFHWVLRRYFICTPTMVVKREVFDRLGGYDETLAYEDFDFWVRSSRFWQYRYVDKVLIEKRKLANSMSSQRYAHHLNEQMNSVFKVCEKAFQLCKSKEDFDALAVRLNYEYRQCLRSGHLVLASQYRQLMREAGVQFNPVSYLARWVNRVNRKKIRV</sequence>
<reference evidence="3" key="1">
    <citation type="journal article" date="2019" name="Int. J. Syst. Evol. Microbiol.">
        <title>The Global Catalogue of Microorganisms (GCM) 10K type strain sequencing project: providing services to taxonomists for standard genome sequencing and annotation.</title>
        <authorList>
            <consortium name="The Broad Institute Genomics Platform"/>
            <consortium name="The Broad Institute Genome Sequencing Center for Infectious Disease"/>
            <person name="Wu L."/>
            <person name="Ma J."/>
        </authorList>
    </citation>
    <scope>NUCLEOTIDE SEQUENCE [LARGE SCALE GENOMIC DNA]</scope>
    <source>
        <strain evidence="3">CGMCC 1.15111</strain>
    </source>
</reference>
<dbReference type="Pfam" id="PF00535">
    <property type="entry name" value="Glycos_transf_2"/>
    <property type="match status" value="1"/>
</dbReference>
<dbReference type="RefSeq" id="WP_189629674.1">
    <property type="nucleotide sequence ID" value="NZ_BNAG01000002.1"/>
</dbReference>
<dbReference type="SUPFAM" id="SSF53448">
    <property type="entry name" value="Nucleotide-diphospho-sugar transferases"/>
    <property type="match status" value="1"/>
</dbReference>
<gene>
    <name evidence="2" type="ORF">GCM10011340_15640</name>
</gene>